<evidence type="ECO:0000256" key="6">
    <source>
        <dbReference type="ARBA" id="ARBA00023242"/>
    </source>
</evidence>
<comment type="similarity">
    <text evidence="3">Belongs to the CENP-K/MCM22 family.</text>
</comment>
<evidence type="ECO:0000256" key="7">
    <source>
        <dbReference type="ARBA" id="ARBA00023328"/>
    </source>
</evidence>
<sequence>MGRQLLVQLLARAQNGPKDTPKASEVSKSRETDLFDIEGAQDGSEDESESVVDEFMAFNPNKVDSVKHLGNIAAVDRLETANRQSFDLIAQLNERREYLKAKLAEEHALRADLNVLNEELKSRVKETSPATLRAQDPQVMIDKVRERKDEMDAQTVNLLRQLNKLISGPGTDTLMEQYAASASRKELATELRRTVETLLNEMFEPSSEGGYVKIDNANSPVLYFLLRGDLVTVHPHDNSLVRLREFGK</sequence>
<dbReference type="AlphaFoldDB" id="A0A060T3A9"/>
<dbReference type="GO" id="GO:0000070">
    <property type="term" value="P:mitotic sister chromatid segregation"/>
    <property type="evidence" value="ECO:0007669"/>
    <property type="project" value="TreeGrafter"/>
</dbReference>
<dbReference type="Pfam" id="PF11802">
    <property type="entry name" value="CENP-K"/>
    <property type="match status" value="1"/>
</dbReference>
<evidence type="ECO:0000313" key="10">
    <source>
        <dbReference type="EMBL" id="CDP33656.1"/>
    </source>
</evidence>
<evidence type="ECO:0000256" key="9">
    <source>
        <dbReference type="SAM" id="MobiDB-lite"/>
    </source>
</evidence>
<evidence type="ECO:0000256" key="3">
    <source>
        <dbReference type="ARBA" id="ARBA00005795"/>
    </source>
</evidence>
<dbReference type="GO" id="GO:0005634">
    <property type="term" value="C:nucleus"/>
    <property type="evidence" value="ECO:0007669"/>
    <property type="project" value="UniProtKB-SubCell"/>
</dbReference>
<evidence type="ECO:0000256" key="1">
    <source>
        <dbReference type="ARBA" id="ARBA00004123"/>
    </source>
</evidence>
<proteinExistence type="inferred from homology"/>
<dbReference type="GO" id="GO:0000775">
    <property type="term" value="C:chromosome, centromeric region"/>
    <property type="evidence" value="ECO:0007669"/>
    <property type="project" value="UniProtKB-SubCell"/>
</dbReference>
<dbReference type="PANTHER" id="PTHR14401:SF6">
    <property type="entry name" value="CENTROMERE PROTEIN K"/>
    <property type="match status" value="1"/>
</dbReference>
<dbReference type="InterPro" id="IPR020993">
    <property type="entry name" value="Centromere_CenpK"/>
</dbReference>
<keyword evidence="5 8" id="KW-0175">Coiled coil</keyword>
<reference evidence="10" key="1">
    <citation type="submission" date="2014-02" db="EMBL/GenBank/DDBJ databases">
        <authorList>
            <person name="Genoscope - CEA"/>
        </authorList>
    </citation>
    <scope>NUCLEOTIDE SEQUENCE</scope>
    <source>
        <strain evidence="10">LS3</strain>
    </source>
</reference>
<comment type="subcellular location">
    <subcellularLocation>
        <location evidence="2">Chromosome</location>
        <location evidence="2">Centromere</location>
    </subcellularLocation>
    <subcellularLocation>
        <location evidence="1">Nucleus</location>
    </subcellularLocation>
</comment>
<organism evidence="10">
    <name type="scientific">Blastobotrys adeninivorans</name>
    <name type="common">Yeast</name>
    <name type="synonym">Arxula adeninivorans</name>
    <dbReference type="NCBI Taxonomy" id="409370"/>
    <lineage>
        <taxon>Eukaryota</taxon>
        <taxon>Fungi</taxon>
        <taxon>Dikarya</taxon>
        <taxon>Ascomycota</taxon>
        <taxon>Saccharomycotina</taxon>
        <taxon>Dipodascomycetes</taxon>
        <taxon>Dipodascales</taxon>
        <taxon>Trichomonascaceae</taxon>
        <taxon>Blastobotrys</taxon>
    </lineage>
</organism>
<gene>
    <name evidence="10" type="ORF">GNLVRS02_ARAD1A14256g</name>
</gene>
<evidence type="ECO:0000256" key="2">
    <source>
        <dbReference type="ARBA" id="ARBA00004584"/>
    </source>
</evidence>
<feature type="compositionally biased region" description="Basic and acidic residues" evidence="9">
    <location>
        <begin position="19"/>
        <end position="33"/>
    </location>
</feature>
<dbReference type="EMBL" id="HG937691">
    <property type="protein sequence ID" value="CDP33656.1"/>
    <property type="molecule type" value="Genomic_DNA"/>
</dbReference>
<dbReference type="PANTHER" id="PTHR14401">
    <property type="entry name" value="CENTROMERE PROTEIN K"/>
    <property type="match status" value="1"/>
</dbReference>
<feature type="coiled-coil region" evidence="8">
    <location>
        <begin position="75"/>
        <end position="161"/>
    </location>
</feature>
<reference evidence="10" key="2">
    <citation type="submission" date="2014-06" db="EMBL/GenBank/DDBJ databases">
        <title>The complete genome of Blastobotrys (Arxula) adeninivorans LS3 - a yeast of biotechnological interest.</title>
        <authorList>
            <person name="Kunze G."/>
            <person name="Gaillardin C."/>
            <person name="Czernicka M."/>
            <person name="Durrens P."/>
            <person name="Martin T."/>
            <person name="Boer E."/>
            <person name="Gabaldon T."/>
            <person name="Cruz J."/>
            <person name="Talla E."/>
            <person name="Marck C."/>
            <person name="Goffeau A."/>
            <person name="Barbe V."/>
            <person name="Baret P."/>
            <person name="Baronian K."/>
            <person name="Beier S."/>
            <person name="Bleykasten C."/>
            <person name="Bode R."/>
            <person name="Casaregola S."/>
            <person name="Despons L."/>
            <person name="Fairhead C."/>
            <person name="Giersberg M."/>
            <person name="Gierski P."/>
            <person name="Hahnel U."/>
            <person name="Hartmann A."/>
            <person name="Jankowska D."/>
            <person name="Jubin C."/>
            <person name="Jung P."/>
            <person name="Lafontaine I."/>
            <person name="Leh-Louis V."/>
            <person name="Lemaire M."/>
            <person name="Marcet-Houben M."/>
            <person name="Mascher M."/>
            <person name="Morel G."/>
            <person name="Richard G.-F."/>
            <person name="Riechen J."/>
            <person name="Sacerdot C."/>
            <person name="Sarkar A."/>
            <person name="Savel G."/>
            <person name="Schacherer J."/>
            <person name="Sherman D."/>
            <person name="Straub M.-L."/>
            <person name="Stein N."/>
            <person name="Thierry A."/>
            <person name="Trautwein-Schult A."/>
            <person name="Westhof E."/>
            <person name="Worch S."/>
            <person name="Dujon B."/>
            <person name="Souciet J.-L."/>
            <person name="Wincker P."/>
            <person name="Scholz U."/>
            <person name="Neuveglise N."/>
        </authorList>
    </citation>
    <scope>NUCLEOTIDE SEQUENCE</scope>
    <source>
        <strain evidence="10">LS3</strain>
    </source>
</reference>
<protein>
    <submittedName>
        <fullName evidence="10">ARAD1A14256p</fullName>
    </submittedName>
</protein>
<accession>A0A060T3A9</accession>
<keyword evidence="7" id="KW-0137">Centromere</keyword>
<evidence type="ECO:0000256" key="5">
    <source>
        <dbReference type="ARBA" id="ARBA00023054"/>
    </source>
</evidence>
<evidence type="ECO:0000256" key="8">
    <source>
        <dbReference type="SAM" id="Coils"/>
    </source>
</evidence>
<keyword evidence="4" id="KW-0158">Chromosome</keyword>
<name>A0A060T3A9_BLAAD</name>
<evidence type="ECO:0000256" key="4">
    <source>
        <dbReference type="ARBA" id="ARBA00022454"/>
    </source>
</evidence>
<keyword evidence="6" id="KW-0539">Nucleus</keyword>
<dbReference type="GO" id="GO:0051382">
    <property type="term" value="P:kinetochore assembly"/>
    <property type="evidence" value="ECO:0007669"/>
    <property type="project" value="InterPro"/>
</dbReference>
<feature type="region of interest" description="Disordered" evidence="9">
    <location>
        <begin position="11"/>
        <end position="46"/>
    </location>
</feature>